<dbReference type="InterPro" id="IPR003593">
    <property type="entry name" value="AAA+_ATPase"/>
</dbReference>
<dbReference type="Pfam" id="PF00072">
    <property type="entry name" value="Response_reg"/>
    <property type="match status" value="1"/>
</dbReference>
<dbReference type="OrthoDB" id="5728154at2"/>
<dbReference type="PROSITE" id="PS50110">
    <property type="entry name" value="RESPONSE_REGULATORY"/>
    <property type="match status" value="1"/>
</dbReference>
<feature type="modified residue" description="4-aspartylphosphate" evidence="3">
    <location>
        <position position="68"/>
    </location>
</feature>
<dbReference type="PROSITE" id="PS50045">
    <property type="entry name" value="SIGMA54_INTERACT_4"/>
    <property type="match status" value="1"/>
</dbReference>
<proteinExistence type="predicted"/>
<gene>
    <name evidence="6" type="ORF">JCM31447_09480</name>
</gene>
<dbReference type="SUPFAM" id="SSF52540">
    <property type="entry name" value="P-loop containing nucleoside triphosphate hydrolases"/>
    <property type="match status" value="1"/>
</dbReference>
<dbReference type="CDD" id="cd00009">
    <property type="entry name" value="AAA"/>
    <property type="match status" value="1"/>
</dbReference>
<keyword evidence="1" id="KW-0547">Nucleotide-binding</keyword>
<dbReference type="InterPro" id="IPR025662">
    <property type="entry name" value="Sigma_54_int_dom_ATP-bd_1"/>
</dbReference>
<dbReference type="Proteomes" id="UP000291236">
    <property type="component" value="Chromosome"/>
</dbReference>
<dbReference type="InterPro" id="IPR001789">
    <property type="entry name" value="Sig_transdc_resp-reg_receiver"/>
</dbReference>
<evidence type="ECO:0000259" key="5">
    <source>
        <dbReference type="PROSITE" id="PS50110"/>
    </source>
</evidence>
<dbReference type="RefSeq" id="WP_130607074.1">
    <property type="nucleotide sequence ID" value="NZ_AP019368.1"/>
</dbReference>
<reference evidence="6 7" key="1">
    <citation type="submission" date="2018-12" db="EMBL/GenBank/DDBJ databases">
        <title>Rubrispira sanarue gen. nov., sp., nov., a member of the order Silvanigrellales, isolated from a brackish lake in Hamamatsu Japan.</title>
        <authorList>
            <person name="Maejima Y."/>
            <person name="Iino T."/>
            <person name="Muraguchi Y."/>
            <person name="Fukuda K."/>
            <person name="Nojiri H."/>
            <person name="Ohkuma M."/>
            <person name="Moriuchi R."/>
            <person name="Dohra H."/>
            <person name="Kimbara K."/>
            <person name="Shintani M."/>
        </authorList>
    </citation>
    <scope>NUCLEOTIDE SEQUENCE [LARGE SCALE GENOMIC DNA]</scope>
    <source>
        <strain evidence="6 7">RF1110005</strain>
    </source>
</reference>
<dbReference type="InterPro" id="IPR011006">
    <property type="entry name" value="CheY-like_superfamily"/>
</dbReference>
<feature type="domain" description="Response regulatory" evidence="5">
    <location>
        <begin position="14"/>
        <end position="136"/>
    </location>
</feature>
<keyword evidence="7" id="KW-1185">Reference proteome</keyword>
<dbReference type="SMART" id="SM00448">
    <property type="entry name" value="REC"/>
    <property type="match status" value="1"/>
</dbReference>
<feature type="domain" description="Sigma-54 factor interaction" evidence="4">
    <location>
        <begin position="209"/>
        <end position="386"/>
    </location>
</feature>
<dbReference type="GO" id="GO:0005524">
    <property type="term" value="F:ATP binding"/>
    <property type="evidence" value="ECO:0007669"/>
    <property type="project" value="UniProtKB-KW"/>
</dbReference>
<dbReference type="SMART" id="SM00382">
    <property type="entry name" value="AAA"/>
    <property type="match status" value="1"/>
</dbReference>
<evidence type="ECO:0000259" key="4">
    <source>
        <dbReference type="PROSITE" id="PS50045"/>
    </source>
</evidence>
<dbReference type="KEGG" id="sbf:JCM31447_09480"/>
<keyword evidence="3" id="KW-0597">Phosphoprotein</keyword>
<evidence type="ECO:0000313" key="6">
    <source>
        <dbReference type="EMBL" id="BBH52507.1"/>
    </source>
</evidence>
<name>A0A4V0P2A1_FLUSA</name>
<dbReference type="Gene3D" id="1.10.10.60">
    <property type="entry name" value="Homeodomain-like"/>
    <property type="match status" value="1"/>
</dbReference>
<evidence type="ECO:0000313" key="7">
    <source>
        <dbReference type="Proteomes" id="UP000291236"/>
    </source>
</evidence>
<dbReference type="SUPFAM" id="SSF52172">
    <property type="entry name" value="CheY-like"/>
    <property type="match status" value="1"/>
</dbReference>
<keyword evidence="2" id="KW-0067">ATP-binding</keyword>
<dbReference type="CDD" id="cd00156">
    <property type="entry name" value="REC"/>
    <property type="match status" value="1"/>
</dbReference>
<dbReference type="Gene3D" id="1.10.8.60">
    <property type="match status" value="1"/>
</dbReference>
<dbReference type="GO" id="GO:0006355">
    <property type="term" value="P:regulation of DNA-templated transcription"/>
    <property type="evidence" value="ECO:0007669"/>
    <property type="project" value="InterPro"/>
</dbReference>
<dbReference type="Gene3D" id="3.40.50.2300">
    <property type="match status" value="1"/>
</dbReference>
<protein>
    <submittedName>
        <fullName evidence="6">Sigma-54-dependent Fis family transcriptional regulator</fullName>
    </submittedName>
</protein>
<evidence type="ECO:0000256" key="2">
    <source>
        <dbReference type="ARBA" id="ARBA00022840"/>
    </source>
</evidence>
<sequence length="486" mass="54993">MNSVFSKEIKEEYILIHLDDDPFELKNFARKIQANKKNISFKIISVVNLFDFKRLIRSFKKIDFAILDIFLSEKDHKNGISIVAELRELHPEIIVLMSSNLDDPDSVLQSLKGGADEFLSKKSKTKNIVEKILSIRKSAYLKRGIDHKNKLTSPGNQIEKINFAGASLNKVNIRIPQIINSAITSVYVEGESGTGKEIVADLFSSFVLNAPFIKINCGSIAPSLLESVLFGYVKGAFTGAHTHKSGLLEDANGGWLFLDEVASLSANAQVALLRVLENQEVTRIGESTPRKINVRFIAASNIPLSTQVEKGEFRNDLWQRLCETEILLKPLRERKKEIPDLILFFCQTMQGGPYRIEKTAMNVLCQLPWDEGNVRELRNCLRAMTEHQTDKVLSPMGIPERILEKSKKQDKQNATEIDFKDRIIINTSDENGENLTFNQMCDELLQQYLSKFYPNKINLSAAAKKLKIARSTLQIKLKKRVHKSSV</sequence>
<dbReference type="EMBL" id="AP019368">
    <property type="protein sequence ID" value="BBH52507.1"/>
    <property type="molecule type" value="Genomic_DNA"/>
</dbReference>
<evidence type="ECO:0000256" key="1">
    <source>
        <dbReference type="ARBA" id="ARBA00022741"/>
    </source>
</evidence>
<dbReference type="Gene3D" id="3.40.50.300">
    <property type="entry name" value="P-loop containing nucleotide triphosphate hydrolases"/>
    <property type="match status" value="1"/>
</dbReference>
<dbReference type="InterPro" id="IPR002078">
    <property type="entry name" value="Sigma_54_int"/>
</dbReference>
<accession>A0A4V0P2A1</accession>
<dbReference type="InterPro" id="IPR027417">
    <property type="entry name" value="P-loop_NTPase"/>
</dbReference>
<dbReference type="Pfam" id="PF25601">
    <property type="entry name" value="AAA_lid_14"/>
    <property type="match status" value="1"/>
</dbReference>
<dbReference type="GO" id="GO:0000160">
    <property type="term" value="P:phosphorelay signal transduction system"/>
    <property type="evidence" value="ECO:0007669"/>
    <property type="project" value="InterPro"/>
</dbReference>
<evidence type="ECO:0000256" key="3">
    <source>
        <dbReference type="PROSITE-ProRule" id="PRU00169"/>
    </source>
</evidence>
<organism evidence="6 7">
    <name type="scientific">Fluviispira sanaruensis</name>
    <dbReference type="NCBI Taxonomy" id="2493639"/>
    <lineage>
        <taxon>Bacteria</taxon>
        <taxon>Pseudomonadati</taxon>
        <taxon>Bdellovibrionota</taxon>
        <taxon>Oligoflexia</taxon>
        <taxon>Silvanigrellales</taxon>
        <taxon>Silvanigrellaceae</taxon>
        <taxon>Fluviispira</taxon>
    </lineage>
</organism>
<dbReference type="Pfam" id="PF00158">
    <property type="entry name" value="Sigma54_activat"/>
    <property type="match status" value="1"/>
</dbReference>
<dbReference type="AlphaFoldDB" id="A0A4V0P2A1"/>
<dbReference type="PANTHER" id="PTHR32071">
    <property type="entry name" value="TRANSCRIPTIONAL REGULATORY PROTEIN"/>
    <property type="match status" value="1"/>
</dbReference>
<dbReference type="InterPro" id="IPR058031">
    <property type="entry name" value="AAA_lid_NorR"/>
</dbReference>
<dbReference type="PROSITE" id="PS00675">
    <property type="entry name" value="SIGMA54_INTERACT_1"/>
    <property type="match status" value="1"/>
</dbReference>